<dbReference type="Gene3D" id="3.40.30.10">
    <property type="entry name" value="Glutaredoxin"/>
    <property type="match status" value="1"/>
</dbReference>
<dbReference type="CDD" id="cd03042">
    <property type="entry name" value="GST_N_Zeta"/>
    <property type="match status" value="1"/>
</dbReference>
<dbReference type="PANTHER" id="PTHR42673">
    <property type="entry name" value="MALEYLACETOACETATE ISOMERASE"/>
    <property type="match status" value="1"/>
</dbReference>
<dbReference type="EMBL" id="CP119316">
    <property type="protein sequence ID" value="WEK48340.1"/>
    <property type="molecule type" value="Genomic_DNA"/>
</dbReference>
<dbReference type="NCBIfam" id="TIGR01262">
    <property type="entry name" value="maiA"/>
    <property type="match status" value="1"/>
</dbReference>
<dbReference type="GO" id="GO:0005737">
    <property type="term" value="C:cytoplasm"/>
    <property type="evidence" value="ECO:0007669"/>
    <property type="project" value="InterPro"/>
</dbReference>
<dbReference type="InterPro" id="IPR004045">
    <property type="entry name" value="Glutathione_S-Trfase_N"/>
</dbReference>
<dbReference type="PROSITE" id="PS50404">
    <property type="entry name" value="GST_NTER"/>
    <property type="match status" value="1"/>
</dbReference>
<dbReference type="SFLD" id="SFLDS00019">
    <property type="entry name" value="Glutathione_Transferase_(cytos"/>
    <property type="match status" value="1"/>
</dbReference>
<protein>
    <submittedName>
        <fullName evidence="4">Maleylacetoacetate isomerase</fullName>
        <ecNumber evidence="4">5.2.1.2</ecNumber>
    </submittedName>
</protein>
<dbReference type="InterPro" id="IPR010987">
    <property type="entry name" value="Glutathione-S-Trfase_C-like"/>
</dbReference>
<dbReference type="PROSITE" id="PS50405">
    <property type="entry name" value="GST_CTER"/>
    <property type="match status" value="1"/>
</dbReference>
<dbReference type="InterPro" id="IPR036282">
    <property type="entry name" value="Glutathione-S-Trfase_C_sf"/>
</dbReference>
<evidence type="ECO:0000259" key="3">
    <source>
        <dbReference type="PROSITE" id="PS50405"/>
    </source>
</evidence>
<dbReference type="EC" id="5.2.1.2" evidence="4"/>
<dbReference type="InterPro" id="IPR036249">
    <property type="entry name" value="Thioredoxin-like_sf"/>
</dbReference>
<keyword evidence="4" id="KW-0413">Isomerase</keyword>
<gene>
    <name evidence="4" type="primary">maiA</name>
    <name evidence="4" type="ORF">P0Y56_08615</name>
</gene>
<comment type="similarity">
    <text evidence="1">Belongs to the GST superfamily. Zeta family.</text>
</comment>
<feature type="domain" description="GST C-terminal" evidence="3">
    <location>
        <begin position="88"/>
        <end position="213"/>
    </location>
</feature>
<evidence type="ECO:0000259" key="2">
    <source>
        <dbReference type="PROSITE" id="PS50404"/>
    </source>
</evidence>
<evidence type="ECO:0000313" key="5">
    <source>
        <dbReference type="Proteomes" id="UP001218362"/>
    </source>
</evidence>
<sequence>MSDLVLHGYWRSTASYRVRIALALKGVAYRHAVHDLRTGDQGKADYLSLNPQGLVPTLATVNGVIPQSLAILEWIEEAYPEPQLLPTDGFDRAIVRAMANLVCCDIHPLNNVRVLEVLKQGFHANEQAVRDWIARWITAGFAALEHHVAQAGGDFAFGDRPSMADCCLIPQVYSATRFGVDLAPFSAIRRVAATCESMPQFQAAHPGVQPAAD</sequence>
<dbReference type="KEGG" id="acob:P0Y56_08615"/>
<reference evidence="4" key="1">
    <citation type="submission" date="2023-03" db="EMBL/GenBank/DDBJ databases">
        <title>Andean soil-derived lignocellulolytic bacterial consortium as a source of novel taxa and putative plastic-active enzymes.</title>
        <authorList>
            <person name="Diaz-Garcia L."/>
            <person name="Chuvochina M."/>
            <person name="Feuerriegel G."/>
            <person name="Bunk B."/>
            <person name="Sproer C."/>
            <person name="Streit W.R."/>
            <person name="Rodriguez L.M."/>
            <person name="Overmann J."/>
            <person name="Jimenez D.J."/>
        </authorList>
    </citation>
    <scope>NUCLEOTIDE SEQUENCE</scope>
    <source>
        <strain evidence="4">MAG 26</strain>
    </source>
</reference>
<dbReference type="SFLD" id="SFLDG00358">
    <property type="entry name" value="Main_(cytGST)"/>
    <property type="match status" value="1"/>
</dbReference>
<evidence type="ECO:0000313" key="4">
    <source>
        <dbReference type="EMBL" id="WEK48340.1"/>
    </source>
</evidence>
<dbReference type="Proteomes" id="UP001218362">
    <property type="component" value="Chromosome"/>
</dbReference>
<dbReference type="GO" id="GO:0006559">
    <property type="term" value="P:L-phenylalanine catabolic process"/>
    <property type="evidence" value="ECO:0007669"/>
    <property type="project" value="TreeGrafter"/>
</dbReference>
<proteinExistence type="inferred from homology"/>
<dbReference type="CDD" id="cd03191">
    <property type="entry name" value="GST_C_Zeta"/>
    <property type="match status" value="1"/>
</dbReference>
<dbReference type="GO" id="GO:0016034">
    <property type="term" value="F:maleylacetoacetate isomerase activity"/>
    <property type="evidence" value="ECO:0007669"/>
    <property type="project" value="UniProtKB-EC"/>
</dbReference>
<dbReference type="Pfam" id="PF13409">
    <property type="entry name" value="GST_N_2"/>
    <property type="match status" value="1"/>
</dbReference>
<dbReference type="Gene3D" id="1.20.1050.10">
    <property type="match status" value="1"/>
</dbReference>
<dbReference type="GO" id="GO:0004364">
    <property type="term" value="F:glutathione transferase activity"/>
    <property type="evidence" value="ECO:0007669"/>
    <property type="project" value="TreeGrafter"/>
</dbReference>
<organism evidence="4 5">
    <name type="scientific">Candidatus Andeanibacterium colombiense</name>
    <dbReference type="NCBI Taxonomy" id="3121345"/>
    <lineage>
        <taxon>Bacteria</taxon>
        <taxon>Pseudomonadati</taxon>
        <taxon>Pseudomonadota</taxon>
        <taxon>Alphaproteobacteria</taxon>
        <taxon>Sphingomonadales</taxon>
        <taxon>Sphingomonadaceae</taxon>
        <taxon>Candidatus Andeanibacterium</taxon>
    </lineage>
</organism>
<dbReference type="SUPFAM" id="SSF52833">
    <property type="entry name" value="Thioredoxin-like"/>
    <property type="match status" value="1"/>
</dbReference>
<dbReference type="AlphaFoldDB" id="A0AAJ6BR97"/>
<dbReference type="Pfam" id="PF13410">
    <property type="entry name" value="GST_C_2"/>
    <property type="match status" value="1"/>
</dbReference>
<dbReference type="SUPFAM" id="SSF47616">
    <property type="entry name" value="GST C-terminal domain-like"/>
    <property type="match status" value="1"/>
</dbReference>
<dbReference type="InterPro" id="IPR034333">
    <property type="entry name" value="GST_Zeta_N"/>
</dbReference>
<dbReference type="InterPro" id="IPR034330">
    <property type="entry name" value="GST_Zeta_C"/>
</dbReference>
<dbReference type="PANTHER" id="PTHR42673:SF21">
    <property type="entry name" value="GLUTATHIONE S-TRANSFERASE YFCF"/>
    <property type="match status" value="1"/>
</dbReference>
<feature type="domain" description="GST N-terminal" evidence="2">
    <location>
        <begin position="2"/>
        <end position="83"/>
    </location>
</feature>
<name>A0AAJ6BR97_9SPHN</name>
<evidence type="ECO:0000256" key="1">
    <source>
        <dbReference type="ARBA" id="ARBA00010007"/>
    </source>
</evidence>
<dbReference type="InterPro" id="IPR005955">
    <property type="entry name" value="GST_Zeta"/>
</dbReference>
<accession>A0AAJ6BR97</accession>
<dbReference type="InterPro" id="IPR040079">
    <property type="entry name" value="Glutathione_S-Trfase"/>
</dbReference>
<dbReference type="GO" id="GO:0006749">
    <property type="term" value="P:glutathione metabolic process"/>
    <property type="evidence" value="ECO:0007669"/>
    <property type="project" value="TreeGrafter"/>
</dbReference>
<dbReference type="FunFam" id="1.20.1050.10:FF:000017">
    <property type="entry name" value="Maleylacetoacetate isomerase"/>
    <property type="match status" value="1"/>
</dbReference>